<feature type="binding site" evidence="4">
    <location>
        <begin position="158"/>
        <end position="159"/>
    </location>
    <ligand>
        <name>substrate</name>
    </ligand>
</feature>
<dbReference type="EC" id="2.8.1.12" evidence="4"/>
<keyword evidence="1 4" id="KW-0963">Cytoplasm</keyword>
<comment type="subcellular location">
    <subcellularLocation>
        <location evidence="4">Cytoplasm</location>
    </subcellularLocation>
</comment>
<reference evidence="5" key="1">
    <citation type="submission" date="2021-01" db="EMBL/GenBank/DDBJ databases">
        <authorList>
            <person name="Corre E."/>
            <person name="Pelletier E."/>
            <person name="Niang G."/>
            <person name="Scheremetjew M."/>
            <person name="Finn R."/>
            <person name="Kale V."/>
            <person name="Holt S."/>
            <person name="Cochrane G."/>
            <person name="Meng A."/>
            <person name="Brown T."/>
            <person name="Cohen L."/>
        </authorList>
    </citation>
    <scope>NUCLEOTIDE SEQUENCE</scope>
    <source>
        <strain evidence="5">CCCM811</strain>
    </source>
</reference>
<dbReference type="FunFam" id="3.90.1170.40:FF:000002">
    <property type="entry name" value="Molybdopterin synthase catalytic subunit"/>
    <property type="match status" value="1"/>
</dbReference>
<protein>
    <recommendedName>
        <fullName evidence="4">Molybdopterin synthase catalytic subunit</fullName>
        <ecNumber evidence="4">2.8.1.12</ecNumber>
    </recommendedName>
    <alternativeName>
        <fullName evidence="4">Molybdenum cofactor synthesis protein 2 large subunit</fullName>
    </alternativeName>
    <alternativeName>
        <fullName evidence="4">Molybdenum cofactor synthesis protein 2B</fullName>
        <shortName evidence="4">MOCS2B</shortName>
    </alternativeName>
</protein>
<feature type="binding site" evidence="4">
    <location>
        <position position="174"/>
    </location>
    <ligand>
        <name>substrate</name>
    </ligand>
</feature>
<dbReference type="PANTHER" id="PTHR23404">
    <property type="entry name" value="MOLYBDOPTERIN SYNTHASE RELATED"/>
    <property type="match status" value="1"/>
</dbReference>
<dbReference type="InterPro" id="IPR036563">
    <property type="entry name" value="MoaE_sf"/>
</dbReference>
<dbReference type="GO" id="GO:0030366">
    <property type="term" value="F:molybdopterin synthase activity"/>
    <property type="evidence" value="ECO:0007669"/>
    <property type="project" value="UniProtKB-UniRule"/>
</dbReference>
<comment type="pathway">
    <text evidence="4">Cofactor biosynthesis; molybdopterin biosynthesis.</text>
</comment>
<dbReference type="InterPro" id="IPR003448">
    <property type="entry name" value="Mopterin_biosynth_MoaE"/>
</dbReference>
<dbReference type="AlphaFoldDB" id="A0A7S3ZIS3"/>
<dbReference type="CDD" id="cd00756">
    <property type="entry name" value="MoaE"/>
    <property type="match status" value="1"/>
</dbReference>
<evidence type="ECO:0000256" key="3">
    <source>
        <dbReference type="ARBA" id="ARBA00023150"/>
    </source>
</evidence>
<dbReference type="GO" id="GO:0006777">
    <property type="term" value="P:Mo-molybdopterin cofactor biosynthetic process"/>
    <property type="evidence" value="ECO:0007669"/>
    <property type="project" value="UniProtKB-UniRule"/>
</dbReference>
<dbReference type="SUPFAM" id="SSF54690">
    <property type="entry name" value="Molybdopterin synthase subunit MoaE"/>
    <property type="match status" value="1"/>
</dbReference>
<gene>
    <name evidence="5" type="ORF">LGLO00237_LOCUS35935</name>
</gene>
<evidence type="ECO:0000256" key="4">
    <source>
        <dbReference type="HAMAP-Rule" id="MF_03052"/>
    </source>
</evidence>
<name>A0A7S3ZIS3_9EUKA</name>
<dbReference type="Gene3D" id="3.90.1170.40">
    <property type="entry name" value="Molybdopterin biosynthesis MoaE subunit"/>
    <property type="match status" value="1"/>
</dbReference>
<keyword evidence="3 4" id="KW-0501">Molybdenum cofactor biosynthesis</keyword>
<comment type="similarity">
    <text evidence="4">Belongs to the MoaE family. MOCS2B subfamily.</text>
</comment>
<proteinExistence type="inferred from homology"/>
<dbReference type="GO" id="GO:1990140">
    <property type="term" value="C:molybdopterin synthase complex"/>
    <property type="evidence" value="ECO:0007669"/>
    <property type="project" value="UniProtKB-UniRule"/>
</dbReference>
<sequence>MHARQLMACACTTAAVTATTCYLAFRYYHQPTQTKHNILCDGKGKDDDEEQIVLHESEDTILKLTPRKIDDERINNMVVSECCGAIATFVGTTRDNFDGKQVTMLSYEAYAPMAMKQLSLISKEIRNRWAVKKIAILHRLGVCPIGEASVMIAVSSPHRKAALEACHWAIDTLKAKVPIWKKEHYKDGSTWKQNKEFDPATLVGRK</sequence>
<dbReference type="UniPathway" id="UPA00344"/>
<accession>A0A7S3ZIS3</accession>
<dbReference type="Pfam" id="PF02391">
    <property type="entry name" value="MoaE"/>
    <property type="match status" value="1"/>
</dbReference>
<keyword evidence="2 4" id="KW-0808">Transferase</keyword>
<feature type="binding site" evidence="4">
    <location>
        <begin position="181"/>
        <end position="183"/>
    </location>
    <ligand>
        <name>substrate</name>
    </ligand>
</feature>
<dbReference type="HAMAP" id="MF_03052">
    <property type="entry name" value="MOC2B"/>
    <property type="match status" value="1"/>
</dbReference>
<organism evidence="5">
    <name type="scientific">Lotharella globosa</name>
    <dbReference type="NCBI Taxonomy" id="91324"/>
    <lineage>
        <taxon>Eukaryota</taxon>
        <taxon>Sar</taxon>
        <taxon>Rhizaria</taxon>
        <taxon>Cercozoa</taxon>
        <taxon>Chlorarachniophyceae</taxon>
        <taxon>Lotharella</taxon>
    </lineage>
</organism>
<evidence type="ECO:0000256" key="1">
    <source>
        <dbReference type="ARBA" id="ARBA00022490"/>
    </source>
</evidence>
<evidence type="ECO:0000256" key="2">
    <source>
        <dbReference type="ARBA" id="ARBA00022679"/>
    </source>
</evidence>
<dbReference type="InterPro" id="IPR028888">
    <property type="entry name" value="MOCS2B_euk"/>
</dbReference>
<evidence type="ECO:0000313" key="5">
    <source>
        <dbReference type="EMBL" id="CAE0684147.1"/>
    </source>
</evidence>
<comment type="subunit">
    <text evidence="4">Heterotetramer; composed of 2 small (MOCS2A) and 2 large (MOCS2B) subunits.</text>
</comment>
<comment type="function">
    <text evidence="4">Catalytic subunit of the molybdopterin synthase complex, a complex that catalyzes the conversion of precursor Z into molybdopterin. Acts by mediating the incorporation of 2 sulfur atoms from thiocarboxylated MOCS2A into precursor Z to generate a dithiolene group.</text>
</comment>
<comment type="catalytic activity">
    <reaction evidence="4">
        <text>2 [molybdopterin-synthase sulfur-carrier protein]-C-terminal-Gly-aminoethanethioate + cyclic pyranopterin phosphate + H2O = molybdopterin + 2 [molybdopterin-synthase sulfur-carrier protein]-C-terminal Gly-Gly + 2 H(+)</text>
        <dbReference type="Rhea" id="RHEA:26333"/>
        <dbReference type="Rhea" id="RHEA-COMP:12202"/>
        <dbReference type="Rhea" id="RHEA-COMP:19907"/>
        <dbReference type="ChEBI" id="CHEBI:15377"/>
        <dbReference type="ChEBI" id="CHEBI:15378"/>
        <dbReference type="ChEBI" id="CHEBI:58698"/>
        <dbReference type="ChEBI" id="CHEBI:59648"/>
        <dbReference type="ChEBI" id="CHEBI:90778"/>
        <dbReference type="ChEBI" id="CHEBI:232372"/>
        <dbReference type="EC" id="2.8.1.12"/>
    </reaction>
</comment>
<dbReference type="EMBL" id="HBIV01052402">
    <property type="protein sequence ID" value="CAE0684147.1"/>
    <property type="molecule type" value="Transcribed_RNA"/>
</dbReference>